<evidence type="ECO:0000313" key="4">
    <source>
        <dbReference type="Proteomes" id="UP000241203"/>
    </source>
</evidence>
<dbReference type="Proteomes" id="UP000268291">
    <property type="component" value="Unassembled WGS sequence"/>
</dbReference>
<evidence type="ECO:0008006" key="6">
    <source>
        <dbReference type="Google" id="ProtNLM"/>
    </source>
</evidence>
<name>A0A2P8GW97_9MICO</name>
<reference evidence="2 4" key="1">
    <citation type="submission" date="2018-03" db="EMBL/GenBank/DDBJ databases">
        <title>Genomic Encyclopedia of Archaeal and Bacterial Type Strains, Phase II (KMG-II): from individual species to whole genera.</title>
        <authorList>
            <person name="Goeker M."/>
        </authorList>
    </citation>
    <scope>NUCLEOTIDE SEQUENCE [LARGE SCALE GENOMIC DNA]</scope>
    <source>
        <strain evidence="2 4">DSM 21548</strain>
    </source>
</reference>
<dbReference type="OrthoDB" id="5198533at2"/>
<dbReference type="EMBL" id="RZGY01000001">
    <property type="protein sequence ID" value="RUQ87234.1"/>
    <property type="molecule type" value="Genomic_DNA"/>
</dbReference>
<evidence type="ECO:0000313" key="5">
    <source>
        <dbReference type="Proteomes" id="UP000268291"/>
    </source>
</evidence>
<dbReference type="EMBL" id="PYAU01000001">
    <property type="protein sequence ID" value="PSL38226.1"/>
    <property type="molecule type" value="Genomic_DNA"/>
</dbReference>
<accession>A0A2P8GW97</accession>
<gene>
    <name evidence="2" type="ORF">CLV49_1843</name>
    <name evidence="3" type="ORF">ELQ93_10005</name>
</gene>
<protein>
    <recommendedName>
        <fullName evidence="6">Transmembrane protein</fullName>
    </recommendedName>
</protein>
<feature type="transmembrane region" description="Helical" evidence="1">
    <location>
        <begin position="15"/>
        <end position="35"/>
    </location>
</feature>
<keyword evidence="5" id="KW-1185">Reference proteome</keyword>
<reference evidence="3 5" key="2">
    <citation type="submission" date="2018-12" db="EMBL/GenBank/DDBJ databases">
        <authorList>
            <person name="hu s."/>
            <person name="Xu Y."/>
            <person name="Xu B."/>
            <person name="Li F."/>
        </authorList>
    </citation>
    <scope>NUCLEOTIDE SEQUENCE [LARGE SCALE GENOMIC DNA]</scope>
    <source>
        <strain evidence="3 5">KSW2-17</strain>
    </source>
</reference>
<organism evidence="2 4">
    <name type="scientific">Labedella gwakjiensis</name>
    <dbReference type="NCBI Taxonomy" id="390269"/>
    <lineage>
        <taxon>Bacteria</taxon>
        <taxon>Bacillati</taxon>
        <taxon>Actinomycetota</taxon>
        <taxon>Actinomycetes</taxon>
        <taxon>Micrococcales</taxon>
        <taxon>Microbacteriaceae</taxon>
        <taxon>Labedella</taxon>
    </lineage>
</organism>
<sequence>MKLYSELTPQRSRQVLADVIGILVLALGIVVAVMVRNTIAAFDAIGKDVQSSGEGLAATMSDVGENLSATPLIGGSISVPFDAASGAATTLAQAGENWQSGVYTLAAIAGWTVAAIVLVILILAWVRPRVRGAVRRGAVARLTRSPGAVELLAFRALVERPGHEVLALDPAVVERWRHGDPVVTRQLATLELNAAGLRAPA</sequence>
<evidence type="ECO:0000313" key="2">
    <source>
        <dbReference type="EMBL" id="PSL38226.1"/>
    </source>
</evidence>
<feature type="transmembrane region" description="Helical" evidence="1">
    <location>
        <begin position="102"/>
        <end position="126"/>
    </location>
</feature>
<dbReference type="AlphaFoldDB" id="A0A2P8GW97"/>
<evidence type="ECO:0000313" key="3">
    <source>
        <dbReference type="EMBL" id="RUQ87234.1"/>
    </source>
</evidence>
<keyword evidence="1" id="KW-0812">Transmembrane</keyword>
<dbReference type="RefSeq" id="WP_127054358.1">
    <property type="nucleotide sequence ID" value="NZ_PYAU01000001.1"/>
</dbReference>
<keyword evidence="1" id="KW-0472">Membrane</keyword>
<dbReference type="Proteomes" id="UP000241203">
    <property type="component" value="Unassembled WGS sequence"/>
</dbReference>
<comment type="caution">
    <text evidence="2">The sequence shown here is derived from an EMBL/GenBank/DDBJ whole genome shotgun (WGS) entry which is preliminary data.</text>
</comment>
<proteinExistence type="predicted"/>
<keyword evidence="1" id="KW-1133">Transmembrane helix</keyword>
<evidence type="ECO:0000256" key="1">
    <source>
        <dbReference type="SAM" id="Phobius"/>
    </source>
</evidence>